<keyword evidence="2" id="KW-0012">Acyltransferase</keyword>
<dbReference type="InterPro" id="IPR000182">
    <property type="entry name" value="GNAT_dom"/>
</dbReference>
<organism evidence="2 3">
    <name type="scientific">Blastococcus haudaquaticus</name>
    <dbReference type="NCBI Taxonomy" id="1938745"/>
    <lineage>
        <taxon>Bacteria</taxon>
        <taxon>Bacillati</taxon>
        <taxon>Actinomycetota</taxon>
        <taxon>Actinomycetes</taxon>
        <taxon>Geodermatophilales</taxon>
        <taxon>Geodermatophilaceae</taxon>
        <taxon>Blastococcus</taxon>
    </lineage>
</organism>
<dbReference type="SUPFAM" id="SSF55729">
    <property type="entry name" value="Acyl-CoA N-acyltransferases (Nat)"/>
    <property type="match status" value="1"/>
</dbReference>
<feature type="domain" description="N-acetyltransferase" evidence="1">
    <location>
        <begin position="7"/>
        <end position="151"/>
    </location>
</feature>
<keyword evidence="2" id="KW-0808">Transferase</keyword>
<dbReference type="Proteomes" id="UP000219482">
    <property type="component" value="Unassembled WGS sequence"/>
</dbReference>
<evidence type="ECO:0000313" key="2">
    <source>
        <dbReference type="EMBL" id="SOE01088.1"/>
    </source>
</evidence>
<dbReference type="OrthoDB" id="9796171at2"/>
<dbReference type="GO" id="GO:0016747">
    <property type="term" value="F:acyltransferase activity, transferring groups other than amino-acyl groups"/>
    <property type="evidence" value="ECO:0007669"/>
    <property type="project" value="InterPro"/>
</dbReference>
<protein>
    <submittedName>
        <fullName evidence="2">Predicted N-acyltransferase, GNAT family</fullName>
    </submittedName>
</protein>
<dbReference type="Pfam" id="PF00583">
    <property type="entry name" value="Acetyltransf_1"/>
    <property type="match status" value="1"/>
</dbReference>
<dbReference type="PROSITE" id="PS51186">
    <property type="entry name" value="GNAT"/>
    <property type="match status" value="1"/>
</dbReference>
<proteinExistence type="predicted"/>
<dbReference type="AlphaFoldDB" id="A0A286GZX1"/>
<sequence length="159" mass="16492">MTTPFSGTVDEVPAEETYALRRAVLRPDGGDVVWAGDEDPATFHLAARTPDGHVVGVVRFSPAPCPWRAAAHPWQLRGMATDPALRGGGSGRAVLAAGLAAVSARGGDLVWCDARLSAAGFYVRTGFTVVTPEPYDKPGIGPHVGMLIELSGAGANRSS</sequence>
<reference evidence="3" key="1">
    <citation type="submission" date="2017-09" db="EMBL/GenBank/DDBJ databases">
        <authorList>
            <person name="Varghese N."/>
            <person name="Submissions S."/>
        </authorList>
    </citation>
    <scope>NUCLEOTIDE SEQUENCE [LARGE SCALE GENOMIC DNA]</scope>
    <source>
        <strain evidence="3">DSM 44270</strain>
    </source>
</reference>
<name>A0A286GZX1_9ACTN</name>
<dbReference type="EMBL" id="OCNK01000003">
    <property type="protein sequence ID" value="SOE01088.1"/>
    <property type="molecule type" value="Genomic_DNA"/>
</dbReference>
<evidence type="ECO:0000313" key="3">
    <source>
        <dbReference type="Proteomes" id="UP000219482"/>
    </source>
</evidence>
<keyword evidence="3" id="KW-1185">Reference proteome</keyword>
<dbReference type="InterPro" id="IPR016181">
    <property type="entry name" value="Acyl_CoA_acyltransferase"/>
</dbReference>
<dbReference type="Gene3D" id="3.40.630.30">
    <property type="match status" value="1"/>
</dbReference>
<evidence type="ECO:0000259" key="1">
    <source>
        <dbReference type="PROSITE" id="PS51186"/>
    </source>
</evidence>
<accession>A0A286GZX1</accession>
<gene>
    <name evidence="2" type="ORF">SAMN06272739_2961</name>
</gene>
<dbReference type="RefSeq" id="WP_097184627.1">
    <property type="nucleotide sequence ID" value="NZ_OCNK01000003.1"/>
</dbReference>